<protein>
    <recommendedName>
        <fullName evidence="4">ABC transporter permease</fullName>
    </recommendedName>
</protein>
<feature type="transmembrane region" description="Helical" evidence="1">
    <location>
        <begin position="115"/>
        <end position="139"/>
    </location>
</feature>
<comment type="caution">
    <text evidence="2">The sequence shown here is derived from an EMBL/GenBank/DDBJ whole genome shotgun (WGS) entry which is preliminary data.</text>
</comment>
<feature type="transmembrane region" description="Helical" evidence="1">
    <location>
        <begin position="275"/>
        <end position="296"/>
    </location>
</feature>
<keyword evidence="3" id="KW-1185">Reference proteome</keyword>
<feature type="transmembrane region" description="Helical" evidence="1">
    <location>
        <begin position="62"/>
        <end position="84"/>
    </location>
</feature>
<keyword evidence="1" id="KW-0472">Membrane</keyword>
<feature type="transmembrane region" description="Helical" evidence="1">
    <location>
        <begin position="407"/>
        <end position="428"/>
    </location>
</feature>
<reference evidence="2 3" key="1">
    <citation type="submission" date="2019-03" db="EMBL/GenBank/DDBJ databases">
        <title>Genomic Encyclopedia of Type Strains, Phase IV (KMG-IV): sequencing the most valuable type-strain genomes for metagenomic binning, comparative biology and taxonomic classification.</title>
        <authorList>
            <person name="Goeker M."/>
        </authorList>
    </citation>
    <scope>NUCLEOTIDE SEQUENCE [LARGE SCALE GENOMIC DNA]</scope>
    <source>
        <strain evidence="2 3">DSM 21667</strain>
    </source>
</reference>
<dbReference type="RefSeq" id="WP_133819551.1">
    <property type="nucleotide sequence ID" value="NZ_SNZH01000009.1"/>
</dbReference>
<evidence type="ECO:0000313" key="3">
    <source>
        <dbReference type="Proteomes" id="UP000295293"/>
    </source>
</evidence>
<evidence type="ECO:0008006" key="4">
    <source>
        <dbReference type="Google" id="ProtNLM"/>
    </source>
</evidence>
<dbReference type="AlphaFoldDB" id="A0A4R6YUC5"/>
<feature type="transmembrane region" description="Helical" evidence="1">
    <location>
        <begin position="185"/>
        <end position="203"/>
    </location>
</feature>
<proteinExistence type="predicted"/>
<gene>
    <name evidence="2" type="ORF">DFR29_109114</name>
</gene>
<organism evidence="2 3">
    <name type="scientific">Tahibacter aquaticus</name>
    <dbReference type="NCBI Taxonomy" id="520092"/>
    <lineage>
        <taxon>Bacteria</taxon>
        <taxon>Pseudomonadati</taxon>
        <taxon>Pseudomonadota</taxon>
        <taxon>Gammaproteobacteria</taxon>
        <taxon>Lysobacterales</taxon>
        <taxon>Rhodanobacteraceae</taxon>
        <taxon>Tahibacter</taxon>
    </lineage>
</organism>
<dbReference type="Proteomes" id="UP000295293">
    <property type="component" value="Unassembled WGS sequence"/>
</dbReference>
<feature type="transmembrane region" description="Helical" evidence="1">
    <location>
        <begin position="467"/>
        <end position="487"/>
    </location>
</feature>
<keyword evidence="1" id="KW-1133">Transmembrane helix</keyword>
<accession>A0A4R6YUC5</accession>
<sequence>MAALQRFLAILLADLRERTRSARFWVILAGMILSISQCFPPLDAHYLVVALHGGERGYYSSAWVGMVVAMMFNTLFSLGGFYLVRGTLVRDIDTRVWQLLVATPMTRGGYLLAKWASHMVIFGVVVAAGLGVALVAQWVRAEDRSIDVLELVKPVLVLNLPGLAITAMFAIWFDLLPWLRRTAGNVLFFFVWIAITSVSVAQLENPDSRFVRDGWVSDPNGMVLVGRDFNRIREQQTGKPQEFGYTVGHVGTKKEPVRFDWKSWPVQAMDVFGRALWVLFALAGVLAAAPCLDWAAARGAGSARTRSVAGSRLRWLDRLLDCFARGRVGILAAAELKSALRRRRIWWWLAALVAFGLQAFASGLAMQVGMLLAWVLPLDILARSILQEKEHGTGGLVFVAPGILRRLLAARFVAGFALLLVLTLPGVLRLLATAPVAALAAIAVSASIVSWGLCLGALCRHARPFELVLIVATYAALQGVPVFDLQLNPQVTLIWHALALLPAWLALAWTWPRLARQ</sequence>
<evidence type="ECO:0000313" key="2">
    <source>
        <dbReference type="EMBL" id="TDR42058.1"/>
    </source>
</evidence>
<dbReference type="EMBL" id="SNZH01000009">
    <property type="protein sequence ID" value="TDR42058.1"/>
    <property type="molecule type" value="Genomic_DNA"/>
</dbReference>
<feature type="transmembrane region" description="Helical" evidence="1">
    <location>
        <begin position="493"/>
        <end position="511"/>
    </location>
</feature>
<feature type="transmembrane region" description="Helical" evidence="1">
    <location>
        <begin position="434"/>
        <end position="455"/>
    </location>
</feature>
<keyword evidence="1" id="KW-0812">Transmembrane</keyword>
<evidence type="ECO:0000256" key="1">
    <source>
        <dbReference type="SAM" id="Phobius"/>
    </source>
</evidence>
<dbReference type="OrthoDB" id="6017159at2"/>
<name>A0A4R6YUC5_9GAMM</name>
<feature type="transmembrane region" description="Helical" evidence="1">
    <location>
        <begin position="151"/>
        <end position="173"/>
    </location>
</feature>
<feature type="transmembrane region" description="Helical" evidence="1">
    <location>
        <begin position="368"/>
        <end position="386"/>
    </location>
</feature>
<feature type="transmembrane region" description="Helical" evidence="1">
    <location>
        <begin position="21"/>
        <end position="42"/>
    </location>
</feature>
<feature type="transmembrane region" description="Helical" evidence="1">
    <location>
        <begin position="345"/>
        <end position="362"/>
    </location>
</feature>